<evidence type="ECO:0000256" key="1">
    <source>
        <dbReference type="ARBA" id="ARBA00000971"/>
    </source>
</evidence>
<keyword evidence="12 17" id="KW-0697">Rotamase</keyword>
<evidence type="ECO:0000256" key="9">
    <source>
        <dbReference type="ARBA" id="ARBA00022840"/>
    </source>
</evidence>
<dbReference type="InterPro" id="IPR037218">
    <property type="entry name" value="PTPA_sf"/>
</dbReference>
<dbReference type="GO" id="GO:0005634">
    <property type="term" value="C:nucleus"/>
    <property type="evidence" value="ECO:0007669"/>
    <property type="project" value="UniProtKB-SubCell"/>
</dbReference>
<evidence type="ECO:0000256" key="14">
    <source>
        <dbReference type="ARBA" id="ARBA00023242"/>
    </source>
</evidence>
<dbReference type="GO" id="GO:0000159">
    <property type="term" value="C:protein phosphatase type 2A complex"/>
    <property type="evidence" value="ECO:0007669"/>
    <property type="project" value="TreeGrafter"/>
</dbReference>
<comment type="subcellular location">
    <subcellularLocation>
        <location evidence="3 17">Cytoplasm</location>
    </subcellularLocation>
    <subcellularLocation>
        <location evidence="2">Nucleus</location>
    </subcellularLocation>
</comment>
<evidence type="ECO:0000313" key="18">
    <source>
        <dbReference type="EMBL" id="KAH3797779.1"/>
    </source>
</evidence>
<keyword evidence="13 17" id="KW-0413">Isomerase</keyword>
<protein>
    <recommendedName>
        <fullName evidence="15 17">Serine/threonine-protein phosphatase 2A activator</fullName>
        <ecNumber evidence="5 17">5.2.1.8</ecNumber>
    </recommendedName>
    <alternativeName>
        <fullName evidence="17">Phosphotyrosyl phosphatase activator</fullName>
    </alternativeName>
</protein>
<sequence>MKMATTSIPREEIPKFDIENHQFVVPTKQVGMGPEDIPKWENSEAYKDLTGFIQAMNEAVKGKKVGANRSLSPMIVGLLKLLETLDSYIAECPPVDQPQRFGNKAFRSWFDKMKQNSQDLISNLLDENFKKASEEIAVYLSDSFGNQTRIDYGTGHELAFLAFMLCFYKLGLLEESDAEALILTVFTRYLVLVRRLQLSYRMEPAGSQGVWALDDHQFLPFIWGSAQLVGHPRIQPKSFIKPEIYEHFAKDYMFLSCIKYINEVKTGPFAEHSNQLWNISAVPNWEKVNAGLVKMYKAEVLAKFPVIQHFWFGSLLSIRPAT</sequence>
<gene>
    <name evidence="18" type="ORF">DPMN_151366</name>
</gene>
<dbReference type="PIRSF" id="PIRSF016325">
    <property type="entry name" value="Phstyr_phstse_ac"/>
    <property type="match status" value="1"/>
</dbReference>
<comment type="caution">
    <text evidence="18">The sequence shown here is derived from an EMBL/GenBank/DDBJ whole genome shotgun (WGS) entry which is preliminary data.</text>
</comment>
<dbReference type="EC" id="5.2.1.8" evidence="5 17"/>
<dbReference type="GO" id="GO:0046872">
    <property type="term" value="F:metal ion binding"/>
    <property type="evidence" value="ECO:0007669"/>
    <property type="project" value="UniProtKB-KW"/>
</dbReference>
<evidence type="ECO:0000256" key="11">
    <source>
        <dbReference type="ARBA" id="ARBA00022990"/>
    </source>
</evidence>
<keyword evidence="11" id="KW-0007">Acetylation</keyword>
<name>A0A9D4J6E6_DREPO</name>
<dbReference type="GO" id="GO:0007052">
    <property type="term" value="P:mitotic spindle organization"/>
    <property type="evidence" value="ECO:0007669"/>
    <property type="project" value="TreeGrafter"/>
</dbReference>
<dbReference type="OrthoDB" id="16120at2759"/>
<evidence type="ECO:0000256" key="2">
    <source>
        <dbReference type="ARBA" id="ARBA00004123"/>
    </source>
</evidence>
<keyword evidence="14" id="KW-0539">Nucleus</keyword>
<evidence type="ECO:0000256" key="12">
    <source>
        <dbReference type="ARBA" id="ARBA00023110"/>
    </source>
</evidence>
<keyword evidence="19" id="KW-1185">Reference proteome</keyword>
<dbReference type="Gene3D" id="1.20.120.1150">
    <property type="match status" value="1"/>
</dbReference>
<dbReference type="InterPro" id="IPR043170">
    <property type="entry name" value="PTPA_C_lid"/>
</dbReference>
<dbReference type="CDD" id="cd04087">
    <property type="entry name" value="PTPA"/>
    <property type="match status" value="1"/>
</dbReference>
<dbReference type="GO" id="GO:0005524">
    <property type="term" value="F:ATP binding"/>
    <property type="evidence" value="ECO:0007669"/>
    <property type="project" value="UniProtKB-KW"/>
</dbReference>
<evidence type="ECO:0000256" key="7">
    <source>
        <dbReference type="ARBA" id="ARBA00022723"/>
    </source>
</evidence>
<dbReference type="PANTHER" id="PTHR10012">
    <property type="entry name" value="SERINE/THREONINE-PROTEIN PHOSPHATASE 2A REGULATORY SUBUNIT B"/>
    <property type="match status" value="1"/>
</dbReference>
<dbReference type="EMBL" id="JAIWYP010000007">
    <property type="protein sequence ID" value="KAH3797779.1"/>
    <property type="molecule type" value="Genomic_DNA"/>
</dbReference>
<dbReference type="GO" id="GO:0003755">
    <property type="term" value="F:peptidyl-prolyl cis-trans isomerase activity"/>
    <property type="evidence" value="ECO:0007669"/>
    <property type="project" value="UniProtKB-KW"/>
</dbReference>
<dbReference type="AlphaFoldDB" id="A0A9D4J6E6"/>
<keyword evidence="10" id="KW-0460">Magnesium</keyword>
<evidence type="ECO:0000256" key="4">
    <source>
        <dbReference type="ARBA" id="ARBA00011019"/>
    </source>
</evidence>
<dbReference type="Proteomes" id="UP000828390">
    <property type="component" value="Unassembled WGS sequence"/>
</dbReference>
<dbReference type="GO" id="GO:0005737">
    <property type="term" value="C:cytoplasm"/>
    <property type="evidence" value="ECO:0007669"/>
    <property type="project" value="UniProtKB-SubCell"/>
</dbReference>
<reference evidence="18" key="1">
    <citation type="journal article" date="2019" name="bioRxiv">
        <title>The Genome of the Zebra Mussel, Dreissena polymorpha: A Resource for Invasive Species Research.</title>
        <authorList>
            <person name="McCartney M.A."/>
            <person name="Auch B."/>
            <person name="Kono T."/>
            <person name="Mallez S."/>
            <person name="Zhang Y."/>
            <person name="Obille A."/>
            <person name="Becker A."/>
            <person name="Abrahante J.E."/>
            <person name="Garbe J."/>
            <person name="Badalamenti J.P."/>
            <person name="Herman A."/>
            <person name="Mangelson H."/>
            <person name="Liachko I."/>
            <person name="Sullivan S."/>
            <person name="Sone E.D."/>
            <person name="Koren S."/>
            <person name="Silverstein K.A.T."/>
            <person name="Beckman K.B."/>
            <person name="Gohl D.M."/>
        </authorList>
    </citation>
    <scope>NUCLEOTIDE SEQUENCE</scope>
    <source>
        <strain evidence="18">Duluth1</strain>
        <tissue evidence="18">Whole animal</tissue>
    </source>
</reference>
<proteinExistence type="inferred from homology"/>
<evidence type="ECO:0000256" key="15">
    <source>
        <dbReference type="ARBA" id="ARBA00044786"/>
    </source>
</evidence>
<evidence type="ECO:0000256" key="13">
    <source>
        <dbReference type="ARBA" id="ARBA00023235"/>
    </source>
</evidence>
<dbReference type="InterPro" id="IPR004327">
    <property type="entry name" value="Phstyr_phstse_ac"/>
</dbReference>
<dbReference type="Pfam" id="PF03095">
    <property type="entry name" value="PTPA"/>
    <property type="match status" value="1"/>
</dbReference>
<accession>A0A9D4J6E6</accession>
<keyword evidence="8" id="KW-0547">Nucleotide-binding</keyword>
<evidence type="ECO:0000256" key="5">
    <source>
        <dbReference type="ARBA" id="ARBA00013194"/>
    </source>
</evidence>
<evidence type="ECO:0000256" key="17">
    <source>
        <dbReference type="RuleBase" id="RU361210"/>
    </source>
</evidence>
<evidence type="ECO:0000256" key="3">
    <source>
        <dbReference type="ARBA" id="ARBA00004496"/>
    </source>
</evidence>
<evidence type="ECO:0000256" key="8">
    <source>
        <dbReference type="ARBA" id="ARBA00022741"/>
    </source>
</evidence>
<dbReference type="FunFam" id="1.20.120.1150:FF:000001">
    <property type="entry name" value="Serine/threonine-protein phosphatase 2A activator"/>
    <property type="match status" value="1"/>
</dbReference>
<comment type="function">
    <text evidence="16">PPIases accelerate the folding of proteins. It catalyzes the cis-trans isomerization of proline imidic peptide bonds in oligopeptides. Acts as a regulatory subunit for serine/threonine-protein phosphatase 2A (PP2A). Modulates PP2A activity or substrate specificity, probably by inducing a conformational change in the catalytic subunit, a proposed direct target of the PPIase. Can reactivate inactive phosphatase PP2A-phosphatase methylesterase complexes (PP2A(i)) in presence of ATP and Mg(2+). Reversibly stimulates the variable phosphotyrosyl phosphatase activity of PP2A core heterodimer PP2A(D) in presence of ATP and Mg(2+) (in vitro). The phosphotyrosyl phosphatase activity is dependent of an ATPase activity of the PP2A(D):PPP2R4 complex. Is involved in apoptosis; the function appears to be independent from PP2A.</text>
</comment>
<comment type="similarity">
    <text evidence="4 17">Belongs to the PTPA-type PPIase family.</text>
</comment>
<keyword evidence="7" id="KW-0479">Metal-binding</keyword>
<comment type="catalytic activity">
    <reaction evidence="1 17">
        <text>[protein]-peptidylproline (omega=180) = [protein]-peptidylproline (omega=0)</text>
        <dbReference type="Rhea" id="RHEA:16237"/>
        <dbReference type="Rhea" id="RHEA-COMP:10747"/>
        <dbReference type="Rhea" id="RHEA-COMP:10748"/>
        <dbReference type="ChEBI" id="CHEBI:83833"/>
        <dbReference type="ChEBI" id="CHEBI:83834"/>
        <dbReference type="EC" id="5.2.1.8"/>
    </reaction>
</comment>
<dbReference type="PANTHER" id="PTHR10012:SF0">
    <property type="entry name" value="SERINE_THREONINE-PROTEIN PHOSPHATASE 2A ACTIVATOR"/>
    <property type="match status" value="1"/>
</dbReference>
<reference evidence="18" key="2">
    <citation type="submission" date="2020-11" db="EMBL/GenBank/DDBJ databases">
        <authorList>
            <person name="McCartney M.A."/>
            <person name="Auch B."/>
            <person name="Kono T."/>
            <person name="Mallez S."/>
            <person name="Becker A."/>
            <person name="Gohl D.M."/>
            <person name="Silverstein K.A.T."/>
            <person name="Koren S."/>
            <person name="Bechman K.B."/>
            <person name="Herman A."/>
            <person name="Abrahante J.E."/>
            <person name="Garbe J."/>
        </authorList>
    </citation>
    <scope>NUCLEOTIDE SEQUENCE</scope>
    <source>
        <strain evidence="18">Duluth1</strain>
        <tissue evidence="18">Whole animal</tissue>
    </source>
</reference>
<evidence type="ECO:0000256" key="6">
    <source>
        <dbReference type="ARBA" id="ARBA00022490"/>
    </source>
</evidence>
<evidence type="ECO:0000313" key="19">
    <source>
        <dbReference type="Proteomes" id="UP000828390"/>
    </source>
</evidence>
<keyword evidence="9" id="KW-0067">ATP-binding</keyword>
<evidence type="ECO:0000256" key="16">
    <source>
        <dbReference type="ARBA" id="ARBA00054769"/>
    </source>
</evidence>
<dbReference type="SUPFAM" id="SSF140984">
    <property type="entry name" value="PTPA-like"/>
    <property type="match status" value="1"/>
</dbReference>
<keyword evidence="6 17" id="KW-0963">Cytoplasm</keyword>
<evidence type="ECO:0000256" key="10">
    <source>
        <dbReference type="ARBA" id="ARBA00022842"/>
    </source>
</evidence>
<organism evidence="18 19">
    <name type="scientific">Dreissena polymorpha</name>
    <name type="common">Zebra mussel</name>
    <name type="synonym">Mytilus polymorpha</name>
    <dbReference type="NCBI Taxonomy" id="45954"/>
    <lineage>
        <taxon>Eukaryota</taxon>
        <taxon>Metazoa</taxon>
        <taxon>Spiralia</taxon>
        <taxon>Lophotrochozoa</taxon>
        <taxon>Mollusca</taxon>
        <taxon>Bivalvia</taxon>
        <taxon>Autobranchia</taxon>
        <taxon>Heteroconchia</taxon>
        <taxon>Euheterodonta</taxon>
        <taxon>Imparidentia</taxon>
        <taxon>Neoheterodontei</taxon>
        <taxon>Myida</taxon>
        <taxon>Dreissenoidea</taxon>
        <taxon>Dreissenidae</taxon>
        <taxon>Dreissena</taxon>
    </lineage>
</organism>
<dbReference type="GO" id="GO:0008160">
    <property type="term" value="F:protein tyrosine phosphatase activator activity"/>
    <property type="evidence" value="ECO:0007669"/>
    <property type="project" value="TreeGrafter"/>
</dbReference>